<dbReference type="AlphaFoldDB" id="A0A9K3I2R1"/>
<keyword evidence="2" id="KW-1185">Reference proteome</keyword>
<dbReference type="Proteomes" id="UP000215914">
    <property type="component" value="Unassembled WGS sequence"/>
</dbReference>
<sequence>MKGLRKMKELRLLYVGYEIDEVDEVDEVSKYLPPALQSLYWHKYPLCCLPKSFQANKLVNLEMSKSNISELWEGGERKVE</sequence>
<name>A0A9K3I2R1_HELAN</name>
<accession>A0A9K3I2R1</accession>
<dbReference type="GO" id="GO:0006952">
    <property type="term" value="P:defense response"/>
    <property type="evidence" value="ECO:0007669"/>
    <property type="project" value="InterPro"/>
</dbReference>
<dbReference type="GO" id="GO:0004303">
    <property type="term" value="F:estradiol 17-beta-dehydrogenase [NAD(P)+] activity"/>
    <property type="evidence" value="ECO:0007669"/>
    <property type="project" value="UniProtKB-EC"/>
</dbReference>
<reference evidence="1" key="1">
    <citation type="journal article" date="2017" name="Nature">
        <title>The sunflower genome provides insights into oil metabolism, flowering and Asterid evolution.</title>
        <authorList>
            <person name="Badouin H."/>
            <person name="Gouzy J."/>
            <person name="Grassa C.J."/>
            <person name="Murat F."/>
            <person name="Staton S.E."/>
            <person name="Cottret L."/>
            <person name="Lelandais-Briere C."/>
            <person name="Owens G.L."/>
            <person name="Carrere S."/>
            <person name="Mayjonade B."/>
            <person name="Legrand L."/>
            <person name="Gill N."/>
            <person name="Kane N.C."/>
            <person name="Bowers J.E."/>
            <person name="Hubner S."/>
            <person name="Bellec A."/>
            <person name="Berard A."/>
            <person name="Berges H."/>
            <person name="Blanchet N."/>
            <person name="Boniface M.C."/>
            <person name="Brunel D."/>
            <person name="Catrice O."/>
            <person name="Chaidir N."/>
            <person name="Claudel C."/>
            <person name="Donnadieu C."/>
            <person name="Faraut T."/>
            <person name="Fievet G."/>
            <person name="Helmstetter N."/>
            <person name="King M."/>
            <person name="Knapp S.J."/>
            <person name="Lai Z."/>
            <person name="Le Paslier M.C."/>
            <person name="Lippi Y."/>
            <person name="Lorenzon L."/>
            <person name="Mandel J.R."/>
            <person name="Marage G."/>
            <person name="Marchand G."/>
            <person name="Marquand E."/>
            <person name="Bret-Mestries E."/>
            <person name="Morien E."/>
            <person name="Nambeesan S."/>
            <person name="Nguyen T."/>
            <person name="Pegot-Espagnet P."/>
            <person name="Pouilly N."/>
            <person name="Raftis F."/>
            <person name="Sallet E."/>
            <person name="Schiex T."/>
            <person name="Thomas J."/>
            <person name="Vandecasteele C."/>
            <person name="Vares D."/>
            <person name="Vear F."/>
            <person name="Vautrin S."/>
            <person name="Crespi M."/>
            <person name="Mangin B."/>
            <person name="Burke J.M."/>
            <person name="Salse J."/>
            <person name="Munos S."/>
            <person name="Vincourt P."/>
            <person name="Rieseberg L.H."/>
            <person name="Langlade N.B."/>
        </authorList>
    </citation>
    <scope>NUCLEOTIDE SEQUENCE</scope>
    <source>
        <tissue evidence="1">Leaves</tissue>
    </source>
</reference>
<keyword evidence="1" id="KW-0560">Oxidoreductase</keyword>
<reference evidence="1" key="2">
    <citation type="submission" date="2020-06" db="EMBL/GenBank/DDBJ databases">
        <title>Helianthus annuus Genome sequencing and assembly Release 2.</title>
        <authorList>
            <person name="Gouzy J."/>
            <person name="Langlade N."/>
            <person name="Munos S."/>
        </authorList>
    </citation>
    <scope>NUCLEOTIDE SEQUENCE</scope>
    <source>
        <tissue evidence="1">Leaves</tissue>
    </source>
</reference>
<comment type="caution">
    <text evidence="1">The sequence shown here is derived from an EMBL/GenBank/DDBJ whole genome shotgun (WGS) entry which is preliminary data.</text>
</comment>
<dbReference type="EC" id="1.1.1.62" evidence="1"/>
<evidence type="ECO:0000313" key="2">
    <source>
        <dbReference type="Proteomes" id="UP000215914"/>
    </source>
</evidence>
<dbReference type="EMBL" id="MNCJ02000324">
    <property type="protein sequence ID" value="KAF5788935.1"/>
    <property type="molecule type" value="Genomic_DNA"/>
</dbReference>
<organism evidence="1 2">
    <name type="scientific">Helianthus annuus</name>
    <name type="common">Common sunflower</name>
    <dbReference type="NCBI Taxonomy" id="4232"/>
    <lineage>
        <taxon>Eukaryota</taxon>
        <taxon>Viridiplantae</taxon>
        <taxon>Streptophyta</taxon>
        <taxon>Embryophyta</taxon>
        <taxon>Tracheophyta</taxon>
        <taxon>Spermatophyta</taxon>
        <taxon>Magnoliopsida</taxon>
        <taxon>eudicotyledons</taxon>
        <taxon>Gunneridae</taxon>
        <taxon>Pentapetalae</taxon>
        <taxon>asterids</taxon>
        <taxon>campanulids</taxon>
        <taxon>Asterales</taxon>
        <taxon>Asteraceae</taxon>
        <taxon>Asteroideae</taxon>
        <taxon>Heliantheae alliance</taxon>
        <taxon>Heliantheae</taxon>
        <taxon>Helianthus</taxon>
    </lineage>
</organism>
<gene>
    <name evidence="1" type="ORF">HanXRQr2_Chr09g0364991</name>
</gene>
<proteinExistence type="predicted"/>
<dbReference type="InterPro" id="IPR044974">
    <property type="entry name" value="Disease_R_plants"/>
</dbReference>
<evidence type="ECO:0000313" key="1">
    <source>
        <dbReference type="EMBL" id="KAF5788935.1"/>
    </source>
</evidence>
<protein>
    <submittedName>
        <fullName evidence="1">17-beta-estradiol 17-dehydrogenase</fullName>
        <ecNumber evidence="1">1.1.1.62</ecNumber>
    </submittedName>
</protein>
<dbReference type="PANTHER" id="PTHR11017:SF577">
    <property type="entry name" value="DISEASE RESISTANCE PROTEIN (TIR-NBS-LRR CLASS), PUTATIVE-RELATED"/>
    <property type="match status" value="1"/>
</dbReference>
<dbReference type="Gramene" id="mRNA:HanXRQr2_Chr09g0364991">
    <property type="protein sequence ID" value="CDS:HanXRQr2_Chr09g0364991.1"/>
    <property type="gene ID" value="HanXRQr2_Chr09g0364991"/>
</dbReference>
<dbReference type="PANTHER" id="PTHR11017">
    <property type="entry name" value="LEUCINE-RICH REPEAT-CONTAINING PROTEIN"/>
    <property type="match status" value="1"/>
</dbReference>